<keyword evidence="12" id="KW-1185">Reference proteome</keyword>
<protein>
    <recommendedName>
        <fullName evidence="2">proline--tRNA ligase</fullName>
        <ecNumber evidence="2">6.1.1.15</ecNumber>
    </recommendedName>
    <alternativeName>
        <fullName evidence="8">Prolyl-tRNA synthetase</fullName>
    </alternativeName>
</protein>
<keyword evidence="6" id="KW-0648">Protein biosynthesis</keyword>
<dbReference type="STRING" id="133385.A0A2T9YLM2"/>
<dbReference type="PRINTS" id="PR01046">
    <property type="entry name" value="TRNASYNTHPRO"/>
</dbReference>
<reference evidence="11 12" key="1">
    <citation type="journal article" date="2018" name="MBio">
        <title>Comparative Genomics Reveals the Core Gene Toolbox for the Fungus-Insect Symbiosis.</title>
        <authorList>
            <person name="Wang Y."/>
            <person name="Stata M."/>
            <person name="Wang W."/>
            <person name="Stajich J.E."/>
            <person name="White M.M."/>
            <person name="Moncalvo J.M."/>
        </authorList>
    </citation>
    <scope>NUCLEOTIDE SEQUENCE [LARGE SCALE GENOMIC DNA]</scope>
    <source>
        <strain evidence="11 12">SWE-8-4</strain>
    </source>
</reference>
<dbReference type="AlphaFoldDB" id="A0A2T9YLM2"/>
<organism evidence="11 12">
    <name type="scientific">Smittium simulii</name>
    <dbReference type="NCBI Taxonomy" id="133385"/>
    <lineage>
        <taxon>Eukaryota</taxon>
        <taxon>Fungi</taxon>
        <taxon>Fungi incertae sedis</taxon>
        <taxon>Zoopagomycota</taxon>
        <taxon>Kickxellomycotina</taxon>
        <taxon>Harpellomycetes</taxon>
        <taxon>Harpellales</taxon>
        <taxon>Legeriomycetaceae</taxon>
        <taxon>Smittium</taxon>
    </lineage>
</organism>
<dbReference type="EMBL" id="MBFR01000134">
    <property type="protein sequence ID" value="PVU93228.1"/>
    <property type="molecule type" value="Genomic_DNA"/>
</dbReference>
<evidence type="ECO:0000256" key="7">
    <source>
        <dbReference type="ARBA" id="ARBA00023146"/>
    </source>
</evidence>
<dbReference type="GO" id="GO:0005524">
    <property type="term" value="F:ATP binding"/>
    <property type="evidence" value="ECO:0007669"/>
    <property type="project" value="UniProtKB-KW"/>
</dbReference>
<sequence length="609" mass="69419">MQSIGGQKMTMPSLLPIEPWVTTKRYETMNNDLFKVNDRKGTKYILGPTFEEEITTIVANDNISYKKLPLRLYQISNKFRDEMRPRSLLLRGREFLMKDMYTFDSTEKDALISYKSVLEAYHRIFKRVGVDYALADADSGDIGGSLSQEFHIFNQDGEDNILNCETCGYTANEEKAVGIIKNVEKISYESFTRWISDQIDYSLDFSISVYLQDIIPKSSQSSPTDSIQSQNINIFIAPHGRNLNMAKCKSFFSENLDLLGNRVLNLNKNIDFSQLTELINTKIENNNNSFYNDNQPLNKNIKYNFRYFVDQQAIDIPEMTHESIKKLVDLLDAKNSFSKTENILHETNVLFSDLVNAENNDQCKKCSANNISSNLVSRKAIEIGHIFYLGTKYSLPLNAKVALKNSTVVPIEMGCYGIGVMRYMQTAVDSTRDNDGLIWPLTISPFSVYILPLLPKTLAKGKSGVCSIEQLIEASNSDDPELQTLISGINKITKILELKESKELSNSSALIKNKQKIFDSENILLDDRFHLATGYKLYDSEMIGIPFTIILGADFFSSKGAFVELKIRKYKNIDNNQDSQTKHENKNKKQFIYRKVPIEDLPSLIFENK</sequence>
<dbReference type="Gene3D" id="3.40.50.800">
    <property type="entry name" value="Anticodon-binding domain"/>
    <property type="match status" value="1"/>
</dbReference>
<comment type="catalytic activity">
    <reaction evidence="9">
        <text>tRNA(Pro) + L-proline + ATP = L-prolyl-tRNA(Pro) + AMP + diphosphate</text>
        <dbReference type="Rhea" id="RHEA:14305"/>
        <dbReference type="Rhea" id="RHEA-COMP:9700"/>
        <dbReference type="Rhea" id="RHEA-COMP:9702"/>
        <dbReference type="ChEBI" id="CHEBI:30616"/>
        <dbReference type="ChEBI" id="CHEBI:33019"/>
        <dbReference type="ChEBI" id="CHEBI:60039"/>
        <dbReference type="ChEBI" id="CHEBI:78442"/>
        <dbReference type="ChEBI" id="CHEBI:78532"/>
        <dbReference type="ChEBI" id="CHEBI:456215"/>
        <dbReference type="EC" id="6.1.1.15"/>
    </reaction>
</comment>
<comment type="similarity">
    <text evidence="1">Belongs to the class-II aminoacyl-tRNA synthetase family.</text>
</comment>
<feature type="domain" description="Aminoacyl-transfer RNA synthetases class-II family profile" evidence="10">
    <location>
        <begin position="1"/>
        <end position="440"/>
    </location>
</feature>
<keyword evidence="4" id="KW-0547">Nucleotide-binding</keyword>
<dbReference type="InterPro" id="IPR004500">
    <property type="entry name" value="Pro-tRNA-synth_IIa_bac-type"/>
</dbReference>
<evidence type="ECO:0000256" key="2">
    <source>
        <dbReference type="ARBA" id="ARBA00012831"/>
    </source>
</evidence>
<dbReference type="InterPro" id="IPR006195">
    <property type="entry name" value="aa-tRNA-synth_II"/>
</dbReference>
<dbReference type="EC" id="6.1.1.15" evidence="2"/>
<dbReference type="PROSITE" id="PS50862">
    <property type="entry name" value="AA_TRNA_LIGASE_II"/>
    <property type="match status" value="1"/>
</dbReference>
<name>A0A2T9YLM2_9FUNG</name>
<evidence type="ECO:0000256" key="4">
    <source>
        <dbReference type="ARBA" id="ARBA00022741"/>
    </source>
</evidence>
<proteinExistence type="inferred from homology"/>
<keyword evidence="5" id="KW-0067">ATP-binding</keyword>
<dbReference type="Proteomes" id="UP000245383">
    <property type="component" value="Unassembled WGS sequence"/>
</dbReference>
<dbReference type="SUPFAM" id="SSF55681">
    <property type="entry name" value="Class II aaRS and biotin synthetases"/>
    <property type="match status" value="1"/>
</dbReference>
<dbReference type="InterPro" id="IPR002316">
    <property type="entry name" value="Pro-tRNA-ligase_IIa"/>
</dbReference>
<evidence type="ECO:0000256" key="8">
    <source>
        <dbReference type="ARBA" id="ARBA00029731"/>
    </source>
</evidence>
<dbReference type="GO" id="GO:0005739">
    <property type="term" value="C:mitochondrion"/>
    <property type="evidence" value="ECO:0007669"/>
    <property type="project" value="TreeGrafter"/>
</dbReference>
<evidence type="ECO:0000256" key="1">
    <source>
        <dbReference type="ARBA" id="ARBA00008226"/>
    </source>
</evidence>
<comment type="caution">
    <text evidence="11">The sequence shown here is derived from an EMBL/GenBank/DDBJ whole genome shotgun (WGS) entry which is preliminary data.</text>
</comment>
<dbReference type="InterPro" id="IPR002314">
    <property type="entry name" value="aa-tRNA-synt_IIb"/>
</dbReference>
<evidence type="ECO:0000313" key="12">
    <source>
        <dbReference type="Proteomes" id="UP000245383"/>
    </source>
</evidence>
<dbReference type="PANTHER" id="PTHR42753">
    <property type="entry name" value="MITOCHONDRIAL RIBOSOME PROTEIN L39/PROLYL-TRNA LIGASE FAMILY MEMBER"/>
    <property type="match status" value="1"/>
</dbReference>
<dbReference type="InterPro" id="IPR050062">
    <property type="entry name" value="Pro-tRNA_synthetase"/>
</dbReference>
<evidence type="ECO:0000256" key="9">
    <source>
        <dbReference type="ARBA" id="ARBA00047671"/>
    </source>
</evidence>
<evidence type="ECO:0000259" key="10">
    <source>
        <dbReference type="PROSITE" id="PS50862"/>
    </source>
</evidence>
<dbReference type="Gene3D" id="3.30.930.10">
    <property type="entry name" value="Bira Bifunctional Protein, Domain 2"/>
    <property type="match status" value="2"/>
</dbReference>
<dbReference type="InterPro" id="IPR036621">
    <property type="entry name" value="Anticodon-bd_dom_sf"/>
</dbReference>
<dbReference type="PANTHER" id="PTHR42753:SF2">
    <property type="entry name" value="PROLINE--TRNA LIGASE"/>
    <property type="match status" value="1"/>
</dbReference>
<keyword evidence="3" id="KW-0436">Ligase</keyword>
<keyword evidence="7" id="KW-0030">Aminoacyl-tRNA synthetase</keyword>
<evidence type="ECO:0000256" key="3">
    <source>
        <dbReference type="ARBA" id="ARBA00022598"/>
    </source>
</evidence>
<gene>
    <name evidence="11" type="ORF">BB561_003394</name>
</gene>
<evidence type="ECO:0000256" key="6">
    <source>
        <dbReference type="ARBA" id="ARBA00022917"/>
    </source>
</evidence>
<dbReference type="InterPro" id="IPR045864">
    <property type="entry name" value="aa-tRNA-synth_II/BPL/LPL"/>
</dbReference>
<dbReference type="GO" id="GO:0006433">
    <property type="term" value="P:prolyl-tRNA aminoacylation"/>
    <property type="evidence" value="ECO:0007669"/>
    <property type="project" value="InterPro"/>
</dbReference>
<dbReference type="GO" id="GO:0004827">
    <property type="term" value="F:proline-tRNA ligase activity"/>
    <property type="evidence" value="ECO:0007669"/>
    <property type="project" value="UniProtKB-EC"/>
</dbReference>
<dbReference type="NCBIfam" id="TIGR00409">
    <property type="entry name" value="proS_fam_II"/>
    <property type="match status" value="1"/>
</dbReference>
<accession>A0A2T9YLM2</accession>
<evidence type="ECO:0000256" key="5">
    <source>
        <dbReference type="ARBA" id="ARBA00022840"/>
    </source>
</evidence>
<dbReference type="Pfam" id="PF00587">
    <property type="entry name" value="tRNA-synt_2b"/>
    <property type="match status" value="1"/>
</dbReference>
<dbReference type="OrthoDB" id="10267474at2759"/>
<evidence type="ECO:0000313" key="11">
    <source>
        <dbReference type="EMBL" id="PVU93228.1"/>
    </source>
</evidence>